<sequence length="140" mass="16772">MVSCGLDFYEICKNGIKPVVEFTEGAQNYESFDPGMRARLVSMWRGEDECFGCEFDFSEFEGYNKSIETPIWVGKRNDESLKWSETLYYPKDKIVKFYIGEKEEEFFVLIENMKPFLDFKESNSRKSYVQWLEERYLKYV</sequence>
<organism evidence="1 2">
    <name type="scientific">Paenibacillus terrae</name>
    <dbReference type="NCBI Taxonomy" id="159743"/>
    <lineage>
        <taxon>Bacteria</taxon>
        <taxon>Bacillati</taxon>
        <taxon>Bacillota</taxon>
        <taxon>Bacilli</taxon>
        <taxon>Bacillales</taxon>
        <taxon>Paenibacillaceae</taxon>
        <taxon>Paenibacillus</taxon>
    </lineage>
</organism>
<name>A0A0D7WXV6_9BACL</name>
<evidence type="ECO:0000313" key="1">
    <source>
        <dbReference type="EMBL" id="KJD43789.1"/>
    </source>
</evidence>
<reference evidence="1 2" key="1">
    <citation type="submission" date="2014-11" db="EMBL/GenBank/DDBJ databases">
        <title>Draft Genome Sequences of Paenibacillus polymyxa NRRL B-30509 and Paenibacillus terrae NRRL B-30644, Strains from a Poultry Environment that Produce Tridecaptin A and Paenicidins.</title>
        <authorList>
            <person name="van Belkum M.J."/>
            <person name="Lohans C.T."/>
            <person name="Vederas J.C."/>
        </authorList>
    </citation>
    <scope>NUCLEOTIDE SEQUENCE [LARGE SCALE GENOMIC DNA]</scope>
    <source>
        <strain evidence="1 2">NRRL B-30644</strain>
    </source>
</reference>
<proteinExistence type="predicted"/>
<dbReference type="EMBL" id="JTHP01000049">
    <property type="protein sequence ID" value="KJD43789.1"/>
    <property type="molecule type" value="Genomic_DNA"/>
</dbReference>
<dbReference type="AlphaFoldDB" id="A0A0D7WXV6"/>
<evidence type="ECO:0000313" key="2">
    <source>
        <dbReference type="Proteomes" id="UP000032534"/>
    </source>
</evidence>
<accession>A0A0D7WXV6</accession>
<protein>
    <submittedName>
        <fullName evidence="1">Uncharacterized protein</fullName>
    </submittedName>
</protein>
<dbReference type="PATRIC" id="fig|159743.3.peg.4631"/>
<keyword evidence="2" id="KW-1185">Reference proteome</keyword>
<gene>
    <name evidence="1" type="ORF">QD47_20840</name>
</gene>
<comment type="caution">
    <text evidence="1">The sequence shown here is derived from an EMBL/GenBank/DDBJ whole genome shotgun (WGS) entry which is preliminary data.</text>
</comment>
<dbReference type="Proteomes" id="UP000032534">
    <property type="component" value="Unassembled WGS sequence"/>
</dbReference>